<dbReference type="GO" id="GO:0016020">
    <property type="term" value="C:membrane"/>
    <property type="evidence" value="ECO:0007669"/>
    <property type="project" value="UniProtKB-SubCell"/>
</dbReference>
<gene>
    <name evidence="12" type="ORF">L596_009272</name>
</gene>
<evidence type="ECO:0000256" key="8">
    <source>
        <dbReference type="RuleBase" id="RU003827"/>
    </source>
</evidence>
<dbReference type="Proteomes" id="UP000298663">
    <property type="component" value="Unassembled WGS sequence"/>
</dbReference>
<dbReference type="SMART" id="SM01190">
    <property type="entry name" value="EMP24_GP25L"/>
    <property type="match status" value="1"/>
</dbReference>
<dbReference type="SUPFAM" id="SSF101576">
    <property type="entry name" value="Supernatant protein factor (SPF), C-terminal domain"/>
    <property type="match status" value="1"/>
</dbReference>
<reference evidence="12 13" key="2">
    <citation type="journal article" date="2019" name="G3 (Bethesda)">
        <title>Hybrid Assembly of the Genome of the Entomopathogenic Nematode Steinernema carpocapsae Identifies the X-Chromosome.</title>
        <authorList>
            <person name="Serra L."/>
            <person name="Macchietto M."/>
            <person name="Macias-Munoz A."/>
            <person name="McGill C.J."/>
            <person name="Rodriguez I.M."/>
            <person name="Rodriguez B."/>
            <person name="Murad R."/>
            <person name="Mortazavi A."/>
        </authorList>
    </citation>
    <scope>NUCLEOTIDE SEQUENCE [LARGE SCALE GENOMIC DNA]</scope>
    <source>
        <strain evidence="12 13">ALL</strain>
    </source>
</reference>
<evidence type="ECO:0000313" key="12">
    <source>
        <dbReference type="EMBL" id="TKR95053.1"/>
    </source>
</evidence>
<organism evidence="12 13">
    <name type="scientific">Steinernema carpocapsae</name>
    <name type="common">Entomopathogenic nematode</name>
    <dbReference type="NCBI Taxonomy" id="34508"/>
    <lineage>
        <taxon>Eukaryota</taxon>
        <taxon>Metazoa</taxon>
        <taxon>Ecdysozoa</taxon>
        <taxon>Nematoda</taxon>
        <taxon>Chromadorea</taxon>
        <taxon>Rhabditida</taxon>
        <taxon>Tylenchina</taxon>
        <taxon>Panagrolaimomorpha</taxon>
        <taxon>Strongyloidoidea</taxon>
        <taxon>Steinernematidae</taxon>
        <taxon>Steinernema</taxon>
    </lineage>
</organism>
<accession>A0A4U5PFE5</accession>
<feature type="chain" id="PRO_5020835228" description="GOLD domain-containing protein" evidence="10">
    <location>
        <begin position="34"/>
        <end position="244"/>
    </location>
</feature>
<dbReference type="PANTHER" id="PTHR22811">
    <property type="entry name" value="TRANSMEMBRANE EMP24 DOMAIN-CONTAINING PROTEIN"/>
    <property type="match status" value="1"/>
</dbReference>
<comment type="caution">
    <text evidence="12">The sequence shown here is derived from an EMBL/GenBank/DDBJ whole genome shotgun (WGS) entry which is preliminary data.</text>
</comment>
<proteinExistence type="inferred from homology"/>
<keyword evidence="6 9" id="KW-0472">Membrane</keyword>
<dbReference type="STRING" id="34508.A0A4U5PFE5"/>
<comment type="similarity">
    <text evidence="2 8">Belongs to the EMP24/GP25L family.</text>
</comment>
<feature type="domain" description="GOLD" evidence="11">
    <location>
        <begin position="47"/>
        <end position="130"/>
    </location>
</feature>
<dbReference type="GO" id="GO:0012505">
    <property type="term" value="C:endomembrane system"/>
    <property type="evidence" value="ECO:0007669"/>
    <property type="project" value="UniProtKB-SubCell"/>
</dbReference>
<name>A0A4U5PFE5_STECR</name>
<keyword evidence="13" id="KW-1185">Reference proteome</keyword>
<dbReference type="EMBL" id="AZBU02000002">
    <property type="protein sequence ID" value="TKR95053.1"/>
    <property type="molecule type" value="Genomic_DNA"/>
</dbReference>
<evidence type="ECO:0000256" key="4">
    <source>
        <dbReference type="ARBA" id="ARBA00022729"/>
    </source>
</evidence>
<evidence type="ECO:0000256" key="2">
    <source>
        <dbReference type="ARBA" id="ARBA00007104"/>
    </source>
</evidence>
<evidence type="ECO:0000313" key="13">
    <source>
        <dbReference type="Proteomes" id="UP000298663"/>
    </source>
</evidence>
<evidence type="ECO:0000256" key="7">
    <source>
        <dbReference type="ARBA" id="ARBA00037847"/>
    </source>
</evidence>
<dbReference type="InterPro" id="IPR015720">
    <property type="entry name" value="Emp24-like"/>
</dbReference>
<evidence type="ECO:0000259" key="11">
    <source>
        <dbReference type="PROSITE" id="PS50866"/>
    </source>
</evidence>
<evidence type="ECO:0000256" key="3">
    <source>
        <dbReference type="ARBA" id="ARBA00022692"/>
    </source>
</evidence>
<protein>
    <recommendedName>
        <fullName evidence="11">GOLD domain-containing protein</fullName>
    </recommendedName>
</protein>
<feature type="signal peptide" evidence="10">
    <location>
        <begin position="1"/>
        <end position="33"/>
    </location>
</feature>
<dbReference type="InterPro" id="IPR036598">
    <property type="entry name" value="GOLD_dom_sf"/>
</dbReference>
<dbReference type="AlphaFoldDB" id="A0A4U5PFE5"/>
<dbReference type="Gene3D" id="2.60.120.680">
    <property type="entry name" value="GOLD domain"/>
    <property type="match status" value="1"/>
</dbReference>
<sequence length="244" mass="27926">MIFCQNHVCKYAMRRLTLFSLLLLLLSSTTLFASEFDFTVEIPPGKFQCYFQPVVDAKFKSLEVDYQVIDGGDLNINFMVLHGADVLVQDQMKVDGSHKIEIKELGDYQICFDNTFSYQTRKVVFFEVFLFDAEGNLDDLDVAKYANQDAQLQERLAQVGITLAEFHATANRIKGSLNKIEYHQALLRAYEARDRSIMSANLDRVSFWSVLNAIILMSVGGVQVYMIRSLFEEDSKLGKLLRRT</sequence>
<evidence type="ECO:0000256" key="9">
    <source>
        <dbReference type="SAM" id="Phobius"/>
    </source>
</evidence>
<keyword evidence="3 8" id="KW-0812">Transmembrane</keyword>
<dbReference type="OrthoDB" id="5976732at2759"/>
<evidence type="ECO:0000256" key="1">
    <source>
        <dbReference type="ARBA" id="ARBA00004479"/>
    </source>
</evidence>
<keyword evidence="5 9" id="KW-1133">Transmembrane helix</keyword>
<dbReference type="Pfam" id="PF01105">
    <property type="entry name" value="EMP24_GP25L"/>
    <property type="match status" value="1"/>
</dbReference>
<reference evidence="12 13" key="1">
    <citation type="journal article" date="2015" name="Genome Biol.">
        <title>Comparative genomics of Steinernema reveals deeply conserved gene regulatory networks.</title>
        <authorList>
            <person name="Dillman A.R."/>
            <person name="Macchietto M."/>
            <person name="Porter C.F."/>
            <person name="Rogers A."/>
            <person name="Williams B."/>
            <person name="Antoshechkin I."/>
            <person name="Lee M.M."/>
            <person name="Goodwin Z."/>
            <person name="Lu X."/>
            <person name="Lewis E.E."/>
            <person name="Goodrich-Blair H."/>
            <person name="Stock S.P."/>
            <person name="Adams B.J."/>
            <person name="Sternberg P.W."/>
            <person name="Mortazavi A."/>
        </authorList>
    </citation>
    <scope>NUCLEOTIDE SEQUENCE [LARGE SCALE GENOMIC DNA]</scope>
    <source>
        <strain evidence="12 13">ALL</strain>
    </source>
</reference>
<dbReference type="PROSITE" id="PS50866">
    <property type="entry name" value="GOLD"/>
    <property type="match status" value="1"/>
</dbReference>
<feature type="transmembrane region" description="Helical" evidence="9">
    <location>
        <begin position="205"/>
        <end position="227"/>
    </location>
</feature>
<keyword evidence="4 10" id="KW-0732">Signal</keyword>
<comment type="subcellular location">
    <subcellularLocation>
        <location evidence="7">Endomembrane system</location>
        <topology evidence="7">Single-pass membrane protein</topology>
    </subcellularLocation>
    <subcellularLocation>
        <location evidence="1 8">Membrane</location>
        <topology evidence="1 8">Single-pass type I membrane protein</topology>
    </subcellularLocation>
</comment>
<evidence type="ECO:0000256" key="6">
    <source>
        <dbReference type="ARBA" id="ARBA00023136"/>
    </source>
</evidence>
<dbReference type="InterPro" id="IPR009038">
    <property type="entry name" value="GOLD_dom"/>
</dbReference>
<evidence type="ECO:0000256" key="5">
    <source>
        <dbReference type="ARBA" id="ARBA00022989"/>
    </source>
</evidence>
<evidence type="ECO:0000256" key="10">
    <source>
        <dbReference type="SAM" id="SignalP"/>
    </source>
</evidence>